<dbReference type="PRINTS" id="PR00689">
    <property type="entry name" value="ACOABINDINGP"/>
</dbReference>
<dbReference type="GO" id="GO:0016853">
    <property type="term" value="F:isomerase activity"/>
    <property type="evidence" value="ECO:0007669"/>
    <property type="project" value="UniProtKB-KW"/>
</dbReference>
<comment type="caution">
    <text evidence="4">The sequence shown here is derived from an EMBL/GenBank/DDBJ whole genome shotgun (WGS) entry which is preliminary data.</text>
</comment>
<dbReference type="STRING" id="1965070.A0A3S3PDK0"/>
<evidence type="ECO:0000313" key="5">
    <source>
        <dbReference type="Proteomes" id="UP000285301"/>
    </source>
</evidence>
<keyword evidence="5" id="KW-1185">Reference proteome</keyword>
<sequence length="118" mass="13178">MYRRMHNLIISNVLRQPGKSLASIRCFSTAVDDRFQEAVENSTKLKDDPGNEVKLELYGLYKQATVGPCNAPKPGAFNVVGKYKWEAWNKLGSMSKDEAKQKYIATVGKLIADIGLNK</sequence>
<keyword evidence="4" id="KW-0413">Isomerase</keyword>
<dbReference type="SUPFAM" id="SSF47027">
    <property type="entry name" value="Acyl-CoA binding protein"/>
    <property type="match status" value="1"/>
</dbReference>
<feature type="domain" description="ACB" evidence="3">
    <location>
        <begin position="31"/>
        <end position="116"/>
    </location>
</feature>
<dbReference type="GO" id="GO:0000062">
    <property type="term" value="F:fatty-acyl-CoA binding"/>
    <property type="evidence" value="ECO:0007669"/>
    <property type="project" value="InterPro"/>
</dbReference>
<evidence type="ECO:0000256" key="2">
    <source>
        <dbReference type="ARBA" id="ARBA00023121"/>
    </source>
</evidence>
<dbReference type="EMBL" id="NCKU01004221">
    <property type="protein sequence ID" value="RWS06285.1"/>
    <property type="molecule type" value="Genomic_DNA"/>
</dbReference>
<evidence type="ECO:0000256" key="1">
    <source>
        <dbReference type="ARBA" id="ARBA00005567"/>
    </source>
</evidence>
<dbReference type="PANTHER" id="PTHR23310">
    <property type="entry name" value="ACYL-COA-BINDING PROTEIN, ACBP"/>
    <property type="match status" value="1"/>
</dbReference>
<evidence type="ECO:0000259" key="3">
    <source>
        <dbReference type="PROSITE" id="PS51228"/>
    </source>
</evidence>
<evidence type="ECO:0000313" key="4">
    <source>
        <dbReference type="EMBL" id="RWS06285.1"/>
    </source>
</evidence>
<name>A0A3S3PDK0_9ACAR</name>
<dbReference type="InterPro" id="IPR035984">
    <property type="entry name" value="Acyl-CoA-binding_sf"/>
</dbReference>
<dbReference type="AlphaFoldDB" id="A0A3S3PDK0"/>
<gene>
    <name evidence="4" type="ORF">B4U79_09801</name>
</gene>
<protein>
    <submittedName>
        <fullName evidence="4">Enoyl-CoA delta isomerase 2-like protein</fullName>
    </submittedName>
</protein>
<proteinExistence type="inferred from homology"/>
<dbReference type="InterPro" id="IPR022408">
    <property type="entry name" value="Acyl-CoA-binding_prot_CS"/>
</dbReference>
<accession>A0A3S3PDK0</accession>
<dbReference type="PROSITE" id="PS00880">
    <property type="entry name" value="ACB_1"/>
    <property type="match status" value="1"/>
</dbReference>
<organism evidence="4 5">
    <name type="scientific">Dinothrombium tinctorium</name>
    <dbReference type="NCBI Taxonomy" id="1965070"/>
    <lineage>
        <taxon>Eukaryota</taxon>
        <taxon>Metazoa</taxon>
        <taxon>Ecdysozoa</taxon>
        <taxon>Arthropoda</taxon>
        <taxon>Chelicerata</taxon>
        <taxon>Arachnida</taxon>
        <taxon>Acari</taxon>
        <taxon>Acariformes</taxon>
        <taxon>Trombidiformes</taxon>
        <taxon>Prostigmata</taxon>
        <taxon>Anystina</taxon>
        <taxon>Parasitengona</taxon>
        <taxon>Trombidioidea</taxon>
        <taxon>Trombidiidae</taxon>
        <taxon>Dinothrombium</taxon>
    </lineage>
</organism>
<dbReference type="PANTHER" id="PTHR23310:SF62">
    <property type="entry name" value="ACYL-COA BINDING PROTEIN 1, ISOFORM A"/>
    <property type="match status" value="1"/>
</dbReference>
<reference evidence="4 5" key="1">
    <citation type="journal article" date="2018" name="Gigascience">
        <title>Genomes of trombidid mites reveal novel predicted allergens and laterally-transferred genes associated with secondary metabolism.</title>
        <authorList>
            <person name="Dong X."/>
            <person name="Chaisiri K."/>
            <person name="Xia D."/>
            <person name="Armstrong S.D."/>
            <person name="Fang Y."/>
            <person name="Donnelly M.J."/>
            <person name="Kadowaki T."/>
            <person name="McGarry J.W."/>
            <person name="Darby A.C."/>
            <person name="Makepeace B.L."/>
        </authorList>
    </citation>
    <scope>NUCLEOTIDE SEQUENCE [LARGE SCALE GENOMIC DNA]</scope>
    <source>
        <strain evidence="4">UoL-WK</strain>
    </source>
</reference>
<dbReference type="OrthoDB" id="71307at2759"/>
<dbReference type="Gene3D" id="1.20.80.10">
    <property type="match status" value="1"/>
</dbReference>
<dbReference type="GO" id="GO:0006631">
    <property type="term" value="P:fatty acid metabolic process"/>
    <property type="evidence" value="ECO:0007669"/>
    <property type="project" value="TreeGrafter"/>
</dbReference>
<dbReference type="Pfam" id="PF00887">
    <property type="entry name" value="ACBP"/>
    <property type="match status" value="1"/>
</dbReference>
<dbReference type="InterPro" id="IPR000582">
    <property type="entry name" value="Acyl-CoA-binding_protein"/>
</dbReference>
<keyword evidence="2" id="KW-0446">Lipid-binding</keyword>
<comment type="similarity">
    <text evidence="1">Belongs to the ACBP family.</text>
</comment>
<dbReference type="Proteomes" id="UP000285301">
    <property type="component" value="Unassembled WGS sequence"/>
</dbReference>
<dbReference type="InterPro" id="IPR014352">
    <property type="entry name" value="FERM/acyl-CoA-bd_prot_sf"/>
</dbReference>
<dbReference type="PROSITE" id="PS51228">
    <property type="entry name" value="ACB_2"/>
    <property type="match status" value="1"/>
</dbReference>
<dbReference type="CDD" id="cd00435">
    <property type="entry name" value="ACBP"/>
    <property type="match status" value="1"/>
</dbReference>